<dbReference type="PANTHER" id="PTHR36922:SF1">
    <property type="entry name" value="DUF1993 DOMAIN-CONTAINING PROTEIN"/>
    <property type="match status" value="1"/>
</dbReference>
<accession>A0AB34FTD8</accession>
<comment type="caution">
    <text evidence="2">The sequence shown here is derived from an EMBL/GenBank/DDBJ whole genome shotgun (WGS) entry which is preliminary data.</text>
</comment>
<dbReference type="InterPro" id="IPR034660">
    <property type="entry name" value="DinB/YfiT-like"/>
</dbReference>
<dbReference type="EMBL" id="JAQHRD010000004">
    <property type="protein sequence ID" value="KAJ6442129.1"/>
    <property type="molecule type" value="Genomic_DNA"/>
</dbReference>
<name>A0AB34FTD8_9HYPO</name>
<feature type="region of interest" description="Disordered" evidence="1">
    <location>
        <begin position="93"/>
        <end position="137"/>
    </location>
</feature>
<proteinExistence type="predicted"/>
<dbReference type="AlphaFoldDB" id="A0AB34FTD8"/>
<evidence type="ECO:0000313" key="3">
    <source>
        <dbReference type="Proteomes" id="UP001163105"/>
    </source>
</evidence>
<dbReference type="InterPro" id="IPR018531">
    <property type="entry name" value="DUF1993"/>
</dbReference>
<dbReference type="PANTHER" id="PTHR36922">
    <property type="entry name" value="BLL2446 PROTEIN"/>
    <property type="match status" value="1"/>
</dbReference>
<organism evidence="2 3">
    <name type="scientific">Purpureocillium lavendulum</name>
    <dbReference type="NCBI Taxonomy" id="1247861"/>
    <lineage>
        <taxon>Eukaryota</taxon>
        <taxon>Fungi</taxon>
        <taxon>Dikarya</taxon>
        <taxon>Ascomycota</taxon>
        <taxon>Pezizomycotina</taxon>
        <taxon>Sordariomycetes</taxon>
        <taxon>Hypocreomycetidae</taxon>
        <taxon>Hypocreales</taxon>
        <taxon>Ophiocordycipitaceae</taxon>
        <taxon>Purpureocillium</taxon>
    </lineage>
</organism>
<evidence type="ECO:0008006" key="4">
    <source>
        <dbReference type="Google" id="ProtNLM"/>
    </source>
</evidence>
<feature type="compositionally biased region" description="Basic and acidic residues" evidence="1">
    <location>
        <begin position="97"/>
        <end position="123"/>
    </location>
</feature>
<dbReference type="Pfam" id="PF09351">
    <property type="entry name" value="DUF1993"/>
    <property type="match status" value="2"/>
</dbReference>
<gene>
    <name evidence="2" type="ORF">O9K51_05682</name>
</gene>
<protein>
    <recommendedName>
        <fullName evidence="4">DUF1993 domain-containing protein</fullName>
    </recommendedName>
</protein>
<dbReference type="Proteomes" id="UP001163105">
    <property type="component" value="Unassembled WGS sequence"/>
</dbReference>
<feature type="compositionally biased region" description="Acidic residues" evidence="1">
    <location>
        <begin position="124"/>
        <end position="136"/>
    </location>
</feature>
<evidence type="ECO:0000256" key="1">
    <source>
        <dbReference type="SAM" id="MobiDB-lite"/>
    </source>
</evidence>
<keyword evidence="3" id="KW-1185">Reference proteome</keyword>
<dbReference type="Gene3D" id="1.20.120.450">
    <property type="entry name" value="dinb family like domain"/>
    <property type="match status" value="1"/>
</dbReference>
<evidence type="ECO:0000313" key="2">
    <source>
        <dbReference type="EMBL" id="KAJ6442129.1"/>
    </source>
</evidence>
<dbReference type="SUPFAM" id="SSF109854">
    <property type="entry name" value="DinB/YfiT-like putative metalloenzymes"/>
    <property type="match status" value="2"/>
</dbReference>
<sequence>MAQASAPPYSLYDATVLAARGALASLIRILAAAEQHEQQQQQQQQQQQENQPWVSMLFAARLVADMKPLTFQVHYATAQVEAMAARLLRLDAAPEDGGPKAKEDRDDHVPGEEGKEDEKKAREDDDDDNDEGADLDTWEKMRARIGRAVAALDKCDRATVDRLGETSAPYERRGGDAIDVPVKAVVASLNMPNVYFHVAMAYAILRKEGVSLAKRDWSRGFVQDYI</sequence>
<reference evidence="2" key="1">
    <citation type="submission" date="2023-01" db="EMBL/GenBank/DDBJ databases">
        <title>The growth and conidiation of Purpureocillium lavendulum are regulated by nitrogen source and histone H3K14 acetylation.</title>
        <authorList>
            <person name="Tang P."/>
            <person name="Han J."/>
            <person name="Zhang C."/>
            <person name="Tang P."/>
            <person name="Qi F."/>
            <person name="Zhang K."/>
            <person name="Liang L."/>
        </authorList>
    </citation>
    <scope>NUCLEOTIDE SEQUENCE</scope>
    <source>
        <strain evidence="2">YMF1.00683</strain>
    </source>
</reference>